<comment type="caution">
    <text evidence="4">The sequence shown here is derived from an EMBL/GenBank/DDBJ whole genome shotgun (WGS) entry which is preliminary data.</text>
</comment>
<keyword evidence="1" id="KW-0072">Autophagy</keyword>
<feature type="compositionally biased region" description="Polar residues" evidence="2">
    <location>
        <begin position="685"/>
        <end position="708"/>
    </location>
</feature>
<dbReference type="InterPro" id="IPR016024">
    <property type="entry name" value="ARM-type_fold"/>
</dbReference>
<dbReference type="GO" id="GO:0005770">
    <property type="term" value="C:late endosome"/>
    <property type="evidence" value="ECO:0007669"/>
    <property type="project" value="TreeGrafter"/>
</dbReference>
<keyword evidence="5" id="KW-1185">Reference proteome</keyword>
<dbReference type="EMBL" id="JAVEPI010000002">
    <property type="protein sequence ID" value="KAK1443788.1"/>
    <property type="molecule type" value="Genomic_DNA"/>
</dbReference>
<protein>
    <submittedName>
        <fullName evidence="4">Clec16a/tt9 domain containing protein</fullName>
    </submittedName>
</protein>
<feature type="region of interest" description="Disordered" evidence="2">
    <location>
        <begin position="348"/>
        <end position="367"/>
    </location>
</feature>
<accession>A0AAD8UU18</accession>
<dbReference type="PANTHER" id="PTHR21481">
    <property type="entry name" value="PROTEIN CLEC16A"/>
    <property type="match status" value="1"/>
</dbReference>
<dbReference type="GO" id="GO:0005794">
    <property type="term" value="C:Golgi apparatus"/>
    <property type="evidence" value="ECO:0007669"/>
    <property type="project" value="TreeGrafter"/>
</dbReference>
<feature type="compositionally biased region" description="Basic and acidic residues" evidence="2">
    <location>
        <begin position="730"/>
        <end position="744"/>
    </location>
</feature>
<evidence type="ECO:0000313" key="5">
    <source>
        <dbReference type="Proteomes" id="UP001230268"/>
    </source>
</evidence>
<proteinExistence type="predicted"/>
<dbReference type="GO" id="GO:0006914">
    <property type="term" value="P:autophagy"/>
    <property type="evidence" value="ECO:0007669"/>
    <property type="project" value="UniProtKB-KW"/>
</dbReference>
<dbReference type="PANTHER" id="PTHR21481:SF0">
    <property type="entry name" value="PROTEIN CLEC16A"/>
    <property type="match status" value="1"/>
</dbReference>
<dbReference type="Proteomes" id="UP001230268">
    <property type="component" value="Unassembled WGS sequence"/>
</dbReference>
<dbReference type="InterPro" id="IPR019155">
    <property type="entry name" value="CLEC16A/TT9_N"/>
</dbReference>
<reference evidence="4" key="1">
    <citation type="submission" date="2023-08" db="EMBL/GenBank/DDBJ databases">
        <title>Draft sequence of the Babesia gibsoni genome.</title>
        <authorList>
            <person name="Yamagishi J.Y."/>
            <person name="Xuan X.X."/>
        </authorList>
    </citation>
    <scope>NUCLEOTIDE SEQUENCE</scope>
    <source>
        <strain evidence="4">Azabu</strain>
    </source>
</reference>
<organism evidence="4 5">
    <name type="scientific">Babesia gibsoni</name>
    <dbReference type="NCBI Taxonomy" id="33632"/>
    <lineage>
        <taxon>Eukaryota</taxon>
        <taxon>Sar</taxon>
        <taxon>Alveolata</taxon>
        <taxon>Apicomplexa</taxon>
        <taxon>Aconoidasida</taxon>
        <taxon>Piroplasmida</taxon>
        <taxon>Babesiidae</taxon>
        <taxon>Babesia</taxon>
    </lineage>
</organism>
<feature type="compositionally biased region" description="Polar residues" evidence="2">
    <location>
        <begin position="353"/>
        <end position="367"/>
    </location>
</feature>
<dbReference type="AlphaFoldDB" id="A0AAD8UU18"/>
<feature type="region of interest" description="Disordered" evidence="2">
    <location>
        <begin position="685"/>
        <end position="744"/>
    </location>
</feature>
<gene>
    <name evidence="4" type="ORF">BgAZ_206640</name>
</gene>
<feature type="region of interest" description="Disordered" evidence="2">
    <location>
        <begin position="439"/>
        <end position="464"/>
    </location>
</feature>
<feature type="domain" description="FPL" evidence="3">
    <location>
        <begin position="47"/>
        <end position="194"/>
    </location>
</feature>
<dbReference type="GO" id="GO:0007034">
    <property type="term" value="P:vacuolar transport"/>
    <property type="evidence" value="ECO:0007669"/>
    <property type="project" value="TreeGrafter"/>
</dbReference>
<evidence type="ECO:0000256" key="1">
    <source>
        <dbReference type="ARBA" id="ARBA00023006"/>
    </source>
</evidence>
<dbReference type="GO" id="GO:1901096">
    <property type="term" value="P:regulation of autophagosome maturation"/>
    <property type="evidence" value="ECO:0007669"/>
    <property type="project" value="TreeGrafter"/>
</dbReference>
<dbReference type="Pfam" id="PF09758">
    <property type="entry name" value="FPL"/>
    <property type="match status" value="1"/>
</dbReference>
<feature type="compositionally biased region" description="Basic and acidic residues" evidence="2">
    <location>
        <begin position="452"/>
        <end position="464"/>
    </location>
</feature>
<evidence type="ECO:0000313" key="4">
    <source>
        <dbReference type="EMBL" id="KAK1443788.1"/>
    </source>
</evidence>
<evidence type="ECO:0000259" key="3">
    <source>
        <dbReference type="Pfam" id="PF09758"/>
    </source>
</evidence>
<dbReference type="GO" id="GO:0016197">
    <property type="term" value="P:endosomal transport"/>
    <property type="evidence" value="ECO:0007669"/>
    <property type="project" value="TreeGrafter"/>
</dbReference>
<name>A0AAD8UU18_BABGI</name>
<feature type="compositionally biased region" description="Basic and acidic residues" evidence="2">
    <location>
        <begin position="710"/>
        <end position="719"/>
    </location>
</feature>
<dbReference type="InterPro" id="IPR039272">
    <property type="entry name" value="CLEC16A/TT9"/>
</dbReference>
<dbReference type="SUPFAM" id="SSF48371">
    <property type="entry name" value="ARM repeat"/>
    <property type="match status" value="1"/>
</dbReference>
<evidence type="ECO:0000256" key="2">
    <source>
        <dbReference type="SAM" id="MobiDB-lite"/>
    </source>
</evidence>
<sequence length="995" mass="113171">MEGGGGSQRNVEEVGPIYLEQLRVLHIEVMNPSTYSTASAGDVVDALKQLAELMIWGDATNYESIFDYFCEVNLMDFLTSVLPRSPFKVVLIQLLQTISMMIHNVGNEKMRYYMLSNNYLNTLISTPGIYSDGDVSNWAASLLKTLSGLLNSTTIKFFHREGNSAFPLLDEALKLLFGSDSMKCTHAMTIILNIIRVNEPSVTQYLLKKSHILSQLALYLRTCWRRLNKQIKRNNLESIGQTEAILLTTCDDVFQFIQDVMDQSNDAVNKVLLERLFNTCFFPLVMAVTKKMDHVVTLMDAIDVPSEISCNYLRECYQKLLVMNGLTVVYANNKSALFSGNCMESDNDYEAGSQDSAPQSPRSSEWIENTTSLSPRSMKQYLDVNISATLLTTELMPNVSYYLLVTHLVTARRKDIRHYLLLLTQCPIAPRTVLQRLLPIGHSQQSDSDTGEEQRDKTREEDMKNESVYHCMKMWERKIFVNKSFQSSGSDHIGMEDVETKEEYVLNVVMGEVVKVATVELPRKDNRLAMLMACIYHLQTTFVKRVLTPDDLLEHPFETFIAVPSTVQGLHAVLQLMNSVFRYVTTPKLRVQVLNLALSIARKNAEIIMRYNPLELSSFTEELRFHIDLAFNAMKLLIVAEMEKCTSQHISAFYDEWHQFEASPSRQVDILEYPQLLLDATTTVDDVQGSTTSPNKSYHESPTSTPLPSEQEKGEKQGDPIKPLTGNTSHRIEVNGKQPENEPNFRSRLSSWLLGGIFSSSMEHGQSAQYPNTHNPQTDGNRHWMVGGDSVTIFRRHIQVAFLLREISNDVDCGRLNTPREGNGSPSSLLLTYDRCPLYKNQDVKMRGTTLSLGALISVPKEQRFPCTMSARSGLKRRNVVCSDLFFLLVREKPLTPLLEVTSIHPLWNVELNKVDHVKHSCVMAVTLYYEPKPSFELHVNYCRPRKMPAVHDLVLTFENEDNLVEYVNRFKMAKAKRTSISSGILRDYFLNMKM</sequence>